<evidence type="ECO:0000313" key="5">
    <source>
        <dbReference type="EMBL" id="RVU25963.1"/>
    </source>
</evidence>
<comment type="caution">
    <text evidence="5">The sequence shown here is derived from an EMBL/GenBank/DDBJ whole genome shotgun (WGS) entry which is preliminary data.</text>
</comment>
<reference evidence="5 6" key="1">
    <citation type="submission" date="2019-01" db="EMBL/GenBank/DDBJ databases">
        <authorList>
            <person name="Chen W.-M."/>
        </authorList>
    </citation>
    <scope>NUCLEOTIDE SEQUENCE [LARGE SCALE GENOMIC DNA]</scope>
    <source>
        <strain evidence="5 6">FSY-15</strain>
    </source>
</reference>
<dbReference type="PANTHER" id="PTHR30524:SF0">
    <property type="entry name" value="ALTRONATE OXIDOREDUCTASE-RELATED"/>
    <property type="match status" value="1"/>
</dbReference>
<organism evidence="5 6">
    <name type="scientific">Sandaracinomonas limnophila</name>
    <dbReference type="NCBI Taxonomy" id="1862386"/>
    <lineage>
        <taxon>Bacteria</taxon>
        <taxon>Pseudomonadati</taxon>
        <taxon>Bacteroidota</taxon>
        <taxon>Cytophagia</taxon>
        <taxon>Cytophagales</taxon>
        <taxon>Flectobacillaceae</taxon>
        <taxon>Sandaracinomonas</taxon>
    </lineage>
</organism>
<evidence type="ECO:0000256" key="2">
    <source>
        <dbReference type="ARBA" id="ARBA00023027"/>
    </source>
</evidence>
<name>A0A437PUM9_9BACT</name>
<sequence length="486" mass="54798">MATKHLHPDLIKSKSINASLPLEIPQEETFSYPEKILQFGTGVLLRGLCDYFVDKANKKGLFKGRIVVVKSTAKGGADAFQTQGNLYTHCIKGIEDGTEVEKYLINGSISRTLNANNEWDSILACASNSEMKIILSNTTEVGIQYLAGDKLFDGCPKSFPAKLLSFLHARYKHFQGSAESGMVIVPTELIINNGDALKKIIDQLCEEHQLDAQFIQWLNMHNHFCNSLVDRIVPGKPDAETIAEIEAGVGYSDELMIQSEVYALWAIQGNEEVRKVLGFAAADKGVIIQEDIEIYRELKLRLLNGTHTLMCGMSYLLGFRLVKDVMANGYLGKLIMNLMLSELAPAIPYKMDFKVADRFGRSVLDRFKNPFIKHKLIDITVQYTTKMKMRNVPLLVNYYQIFGKAPELFAMGFAAYLQFMHAVKEKNGIYYGECNGEFYPIQCDFAPYFFKAWKNFNLNELLADKSLWGQDLSALPGFKEAVEKYL</sequence>
<dbReference type="InterPro" id="IPR008927">
    <property type="entry name" value="6-PGluconate_DH-like_C_sf"/>
</dbReference>
<evidence type="ECO:0000259" key="4">
    <source>
        <dbReference type="Pfam" id="PF08125"/>
    </source>
</evidence>
<dbReference type="Gene3D" id="3.40.50.720">
    <property type="entry name" value="NAD(P)-binding Rossmann-like Domain"/>
    <property type="match status" value="1"/>
</dbReference>
<dbReference type="InterPro" id="IPR013328">
    <property type="entry name" value="6PGD_dom2"/>
</dbReference>
<feature type="domain" description="Mannitol dehydrogenase C-terminal" evidence="4">
    <location>
        <begin position="291"/>
        <end position="483"/>
    </location>
</feature>
<feature type="domain" description="Mannitol dehydrogenase N-terminal" evidence="3">
    <location>
        <begin position="34"/>
        <end position="271"/>
    </location>
</feature>
<dbReference type="Pfam" id="PF01232">
    <property type="entry name" value="Mannitol_dh"/>
    <property type="match status" value="1"/>
</dbReference>
<proteinExistence type="predicted"/>
<gene>
    <name evidence="5" type="ORF">EOJ36_05990</name>
</gene>
<dbReference type="PANTHER" id="PTHR30524">
    <property type="entry name" value="MANNITOL-1-PHOSPHATE 5-DEHYDROGENASE"/>
    <property type="match status" value="1"/>
</dbReference>
<keyword evidence="2" id="KW-0520">NAD</keyword>
<dbReference type="GO" id="GO:0005829">
    <property type="term" value="C:cytosol"/>
    <property type="evidence" value="ECO:0007669"/>
    <property type="project" value="TreeGrafter"/>
</dbReference>
<dbReference type="InterPro" id="IPR036291">
    <property type="entry name" value="NAD(P)-bd_dom_sf"/>
</dbReference>
<evidence type="ECO:0000313" key="6">
    <source>
        <dbReference type="Proteomes" id="UP000282832"/>
    </source>
</evidence>
<dbReference type="AlphaFoldDB" id="A0A437PUM9"/>
<evidence type="ECO:0000256" key="1">
    <source>
        <dbReference type="ARBA" id="ARBA00023002"/>
    </source>
</evidence>
<dbReference type="RefSeq" id="WP_127803341.1">
    <property type="nucleotide sequence ID" value="NZ_SACY01000002.1"/>
</dbReference>
<dbReference type="EMBL" id="SACY01000002">
    <property type="protein sequence ID" value="RVU25963.1"/>
    <property type="molecule type" value="Genomic_DNA"/>
</dbReference>
<evidence type="ECO:0000259" key="3">
    <source>
        <dbReference type="Pfam" id="PF01232"/>
    </source>
</evidence>
<dbReference type="SUPFAM" id="SSF48179">
    <property type="entry name" value="6-phosphogluconate dehydrogenase C-terminal domain-like"/>
    <property type="match status" value="1"/>
</dbReference>
<dbReference type="SUPFAM" id="SSF51735">
    <property type="entry name" value="NAD(P)-binding Rossmann-fold domains"/>
    <property type="match status" value="1"/>
</dbReference>
<accession>A0A437PUM9</accession>
<keyword evidence="1" id="KW-0560">Oxidoreductase</keyword>
<dbReference type="GO" id="GO:0008926">
    <property type="term" value="F:mannitol-1-phosphate 5-dehydrogenase activity"/>
    <property type="evidence" value="ECO:0007669"/>
    <property type="project" value="TreeGrafter"/>
</dbReference>
<dbReference type="OrthoDB" id="9768714at2"/>
<dbReference type="InterPro" id="IPR013118">
    <property type="entry name" value="Mannitol_DH_C"/>
</dbReference>
<dbReference type="Gene3D" id="1.10.1040.10">
    <property type="entry name" value="N-(1-d-carboxylethyl)-l-norvaline Dehydrogenase, domain 2"/>
    <property type="match status" value="1"/>
</dbReference>
<dbReference type="InterPro" id="IPR013131">
    <property type="entry name" value="Mannitol_DH_N"/>
</dbReference>
<dbReference type="Pfam" id="PF08125">
    <property type="entry name" value="Mannitol_dh_C"/>
    <property type="match status" value="1"/>
</dbReference>
<dbReference type="NCBIfam" id="NF002969">
    <property type="entry name" value="PRK03643.1"/>
    <property type="match status" value="1"/>
</dbReference>
<protein>
    <submittedName>
        <fullName evidence="5">Tagaturonate reductase</fullName>
    </submittedName>
</protein>
<dbReference type="Proteomes" id="UP000282832">
    <property type="component" value="Unassembled WGS sequence"/>
</dbReference>
<dbReference type="GO" id="GO:0019592">
    <property type="term" value="P:mannitol catabolic process"/>
    <property type="evidence" value="ECO:0007669"/>
    <property type="project" value="TreeGrafter"/>
</dbReference>
<keyword evidence="6" id="KW-1185">Reference proteome</keyword>